<dbReference type="Pfam" id="PF12937">
    <property type="entry name" value="F-box-like"/>
    <property type="match status" value="1"/>
</dbReference>
<feature type="domain" description="F-box" evidence="2">
    <location>
        <begin position="64"/>
        <end position="113"/>
    </location>
</feature>
<dbReference type="Proteomes" id="UP000268535">
    <property type="component" value="Unassembled WGS sequence"/>
</dbReference>
<evidence type="ECO:0000313" key="4">
    <source>
        <dbReference type="EMBL" id="RKP00491.1"/>
    </source>
</evidence>
<dbReference type="Gene3D" id="1.20.920.60">
    <property type="match status" value="1"/>
</dbReference>
<dbReference type="AlphaFoldDB" id="A0A4P9WVY5"/>
<dbReference type="GO" id="GO:0051959">
    <property type="term" value="F:dynein light intermediate chain binding"/>
    <property type="evidence" value="ECO:0007669"/>
    <property type="project" value="InterPro"/>
</dbReference>
<evidence type="ECO:0000259" key="2">
    <source>
        <dbReference type="PROSITE" id="PS50181"/>
    </source>
</evidence>
<evidence type="ECO:0000313" key="6">
    <source>
        <dbReference type="Proteomes" id="UP000274922"/>
    </source>
</evidence>
<dbReference type="PANTHER" id="PTHR10676">
    <property type="entry name" value="DYNEIN HEAVY CHAIN FAMILY PROTEIN"/>
    <property type="match status" value="1"/>
</dbReference>
<sequence length="311" mass="34320">MLPGSSRPAATHVAFRKPRLAAAGSFSSLSSLRLGVDSAYASSSDLASLVQSKSLVRPLGPPPRSHVQALPSELLLMIFDTLPVPALLKLRQVSHQVQEIANLLLRHRLSRTLADAQRALDALTETYEAERVAQQPLLAHFRQFLERANQTELTEATWFSAPPAELQTVCECLCILRGRRRASPTGATTAASTATATAAASEPGRTTMSWGFIRKTMARYDFRTWFSGLPTAVERIPLAHLKRVEQIIMHDGSITYERLREVSRAGYKLLITIAACLQYGMVHHQLKDRQQAIAKLSSQVTCTARFLTYVS</sequence>
<dbReference type="InterPro" id="IPR001810">
    <property type="entry name" value="F-box_dom"/>
</dbReference>
<reference evidence="5 6" key="1">
    <citation type="journal article" date="2018" name="Nat. Microbiol.">
        <title>Leveraging single-cell genomics to expand the fungal tree of life.</title>
        <authorList>
            <person name="Ahrendt S.R."/>
            <person name="Quandt C.A."/>
            <person name="Ciobanu D."/>
            <person name="Clum A."/>
            <person name="Salamov A."/>
            <person name="Andreopoulos B."/>
            <person name="Cheng J.F."/>
            <person name="Woyke T."/>
            <person name="Pelin A."/>
            <person name="Henrissat B."/>
            <person name="Reynolds N.K."/>
            <person name="Benny G.L."/>
            <person name="Smith M.E."/>
            <person name="James T.Y."/>
            <person name="Grigoriev I.V."/>
        </authorList>
    </citation>
    <scope>NUCLEOTIDE SEQUENCE [LARGE SCALE GENOMIC DNA]</scope>
    <source>
        <strain evidence="5 6">ATCC 52028</strain>
    </source>
</reference>
<dbReference type="EMBL" id="ML014213">
    <property type="protein sequence ID" value="RKP00491.1"/>
    <property type="molecule type" value="Genomic_DNA"/>
</dbReference>
<evidence type="ECO:0000256" key="1">
    <source>
        <dbReference type="SAM" id="Coils"/>
    </source>
</evidence>
<dbReference type="GO" id="GO:0045505">
    <property type="term" value="F:dynein intermediate chain binding"/>
    <property type="evidence" value="ECO:0007669"/>
    <property type="project" value="InterPro"/>
</dbReference>
<dbReference type="InterPro" id="IPR026983">
    <property type="entry name" value="DHC"/>
</dbReference>
<dbReference type="GO" id="GO:0097729">
    <property type="term" value="C:9+2 motile cilium"/>
    <property type="evidence" value="ECO:0007669"/>
    <property type="project" value="TreeGrafter"/>
</dbReference>
<dbReference type="GO" id="GO:0030286">
    <property type="term" value="C:dynein complex"/>
    <property type="evidence" value="ECO:0007669"/>
    <property type="project" value="InterPro"/>
</dbReference>
<keyword evidence="6" id="KW-1185">Reference proteome</keyword>
<dbReference type="OrthoDB" id="2143324at2759"/>
<dbReference type="SUPFAM" id="SSF81383">
    <property type="entry name" value="F-box domain"/>
    <property type="match status" value="1"/>
</dbReference>
<proteinExistence type="predicted"/>
<name>A0A4P9WVY5_9FUNG</name>
<dbReference type="EMBL" id="ML009714">
    <property type="protein sequence ID" value="RKO96675.1"/>
    <property type="molecule type" value="Genomic_DNA"/>
</dbReference>
<dbReference type="PANTHER" id="PTHR10676:SF343">
    <property type="entry name" value="DYNEIN AXONEMAL HEAVY CHAIN 10"/>
    <property type="match status" value="1"/>
</dbReference>
<evidence type="ECO:0000313" key="5">
    <source>
        <dbReference type="Proteomes" id="UP000268535"/>
    </source>
</evidence>
<organism evidence="3 5">
    <name type="scientific">Caulochytrium protostelioides</name>
    <dbReference type="NCBI Taxonomy" id="1555241"/>
    <lineage>
        <taxon>Eukaryota</taxon>
        <taxon>Fungi</taxon>
        <taxon>Fungi incertae sedis</taxon>
        <taxon>Chytridiomycota</taxon>
        <taxon>Chytridiomycota incertae sedis</taxon>
        <taxon>Chytridiomycetes</taxon>
        <taxon>Caulochytriales</taxon>
        <taxon>Caulochytriaceae</taxon>
        <taxon>Caulochytrium</taxon>
    </lineage>
</organism>
<protein>
    <recommendedName>
        <fullName evidence="2">F-box domain-containing protein</fullName>
    </recommendedName>
</protein>
<dbReference type="GO" id="GO:0060294">
    <property type="term" value="P:cilium movement involved in cell motility"/>
    <property type="evidence" value="ECO:0007669"/>
    <property type="project" value="TreeGrafter"/>
</dbReference>
<reference evidence="4" key="2">
    <citation type="submission" date="2018-04" db="EMBL/GenBank/DDBJ databases">
        <title>Leveraging single-cell genomics to expand the Fungal Tree of Life.</title>
        <authorList>
            <consortium name="DOE Joint Genome Institute"/>
            <person name="Ahrendt S.R."/>
            <person name="Quandt C.A."/>
            <person name="Ciobanu D."/>
            <person name="Clum A."/>
            <person name="Salamov A."/>
            <person name="Andreopoulos B."/>
            <person name="Cheng J.-F."/>
            <person name="Woyke T."/>
            <person name="Pelin A."/>
            <person name="Henrissat B."/>
            <person name="Benny G.L."/>
            <person name="Smith M.E."/>
            <person name="James T.Y."/>
            <person name="Grigoriev I.V."/>
        </authorList>
    </citation>
    <scope>NUCLEOTIDE SEQUENCE</scope>
    <source>
        <strain evidence="4">ATCC 52028</strain>
    </source>
</reference>
<dbReference type="InterPro" id="IPR036047">
    <property type="entry name" value="F-box-like_dom_sf"/>
</dbReference>
<keyword evidence="1" id="KW-0175">Coiled coil</keyword>
<gene>
    <name evidence="3" type="ORF">CAUPRSCDRAFT_7814</name>
    <name evidence="4" type="ORF">CXG81DRAFT_13169</name>
</gene>
<feature type="coiled-coil region" evidence="1">
    <location>
        <begin position="106"/>
        <end position="133"/>
    </location>
</feature>
<dbReference type="Proteomes" id="UP000274922">
    <property type="component" value="Unassembled WGS sequence"/>
</dbReference>
<dbReference type="PROSITE" id="PS50181">
    <property type="entry name" value="FBOX"/>
    <property type="match status" value="1"/>
</dbReference>
<dbReference type="STRING" id="1555241.A0A4P9WVY5"/>
<accession>A0A4P9WVY5</accession>
<dbReference type="GO" id="GO:0008569">
    <property type="term" value="F:minus-end-directed microtubule motor activity"/>
    <property type="evidence" value="ECO:0007669"/>
    <property type="project" value="TreeGrafter"/>
</dbReference>
<reference evidence="3" key="3">
    <citation type="submission" date="2018-08" db="EMBL/GenBank/DDBJ databases">
        <title>Leveraging single-cell genomics to expand the Fungal Tree of Life.</title>
        <authorList>
            <consortium name="DOE Joint Genome Institute"/>
            <person name="Ahrendt S.R."/>
            <person name="Quandt C.A."/>
            <person name="Ciobanu D."/>
            <person name="Clum A."/>
            <person name="Salamov A."/>
            <person name="Andreopoulos B."/>
            <person name="Cheng J.-F."/>
            <person name="Woyke T."/>
            <person name="Pelin A."/>
            <person name="Henrissat B."/>
            <person name="Reynolds N."/>
            <person name="Benny G.L."/>
            <person name="Smith M.E."/>
            <person name="James T.Y."/>
            <person name="Grigoriev I.V."/>
        </authorList>
    </citation>
    <scope>NUCLEOTIDE SEQUENCE</scope>
    <source>
        <strain evidence="3">ATCC 52028</strain>
    </source>
</reference>
<evidence type="ECO:0000313" key="3">
    <source>
        <dbReference type="EMBL" id="RKO96675.1"/>
    </source>
</evidence>